<dbReference type="InterPro" id="IPR001789">
    <property type="entry name" value="Sig_transdc_resp-reg_receiver"/>
</dbReference>
<evidence type="ECO:0000259" key="5">
    <source>
        <dbReference type="PROSITE" id="PS50110"/>
    </source>
</evidence>
<evidence type="ECO:0000256" key="3">
    <source>
        <dbReference type="PROSITE-ProRule" id="PRU00169"/>
    </source>
</evidence>
<protein>
    <submittedName>
        <fullName evidence="6">DNA-binding response regulator</fullName>
    </submittedName>
</protein>
<reference evidence="6" key="1">
    <citation type="submission" date="2021-01" db="EMBL/GenBank/DDBJ databases">
        <title>Whole genome shotgun sequence of Rhizocola hellebori NBRC 109834.</title>
        <authorList>
            <person name="Komaki H."/>
            <person name="Tamura T."/>
        </authorList>
    </citation>
    <scope>NUCLEOTIDE SEQUENCE</scope>
    <source>
        <strain evidence="6">NBRC 109834</strain>
    </source>
</reference>
<dbReference type="CDD" id="cd17535">
    <property type="entry name" value="REC_NarL-like"/>
    <property type="match status" value="1"/>
</dbReference>
<name>A0A8J3QHV7_9ACTN</name>
<proteinExistence type="predicted"/>
<dbReference type="PROSITE" id="PS50110">
    <property type="entry name" value="RESPONSE_REGULATORY"/>
    <property type="match status" value="1"/>
</dbReference>
<organism evidence="6 7">
    <name type="scientific">Rhizocola hellebori</name>
    <dbReference type="NCBI Taxonomy" id="1392758"/>
    <lineage>
        <taxon>Bacteria</taxon>
        <taxon>Bacillati</taxon>
        <taxon>Actinomycetota</taxon>
        <taxon>Actinomycetes</taxon>
        <taxon>Micromonosporales</taxon>
        <taxon>Micromonosporaceae</taxon>
        <taxon>Rhizocola</taxon>
    </lineage>
</organism>
<evidence type="ECO:0000313" key="7">
    <source>
        <dbReference type="Proteomes" id="UP000612899"/>
    </source>
</evidence>
<keyword evidence="2 6" id="KW-0238">DNA-binding</keyword>
<dbReference type="PROSITE" id="PS50043">
    <property type="entry name" value="HTH_LUXR_2"/>
    <property type="match status" value="1"/>
</dbReference>
<dbReference type="InterPro" id="IPR000792">
    <property type="entry name" value="Tscrpt_reg_LuxR_C"/>
</dbReference>
<keyword evidence="1 3" id="KW-0597">Phosphoprotein</keyword>
<dbReference type="SUPFAM" id="SSF52172">
    <property type="entry name" value="CheY-like"/>
    <property type="match status" value="1"/>
</dbReference>
<dbReference type="Proteomes" id="UP000612899">
    <property type="component" value="Unassembled WGS sequence"/>
</dbReference>
<dbReference type="GO" id="GO:0006355">
    <property type="term" value="P:regulation of DNA-templated transcription"/>
    <property type="evidence" value="ECO:0007669"/>
    <property type="project" value="InterPro"/>
</dbReference>
<sequence length="198" mass="21009">MVVRLVTLDPTTLSQLGYRSAVAECPDITLAGQAGNAADGLALIADQRPDVVTIDLHLPGLELAQRLRAEHPQLGLIVTGPGLDQPLYQCLEAGLSGYVPNTAPVALLMSAVRHAAVAPTSFTAPDLATALSRRRARTPLSPREQELFAQLGTGASLAAIAGRLSLTESTVRTYLARLYDKLDVHTREEALRVGSSPR</sequence>
<evidence type="ECO:0000259" key="4">
    <source>
        <dbReference type="PROSITE" id="PS50043"/>
    </source>
</evidence>
<dbReference type="CDD" id="cd06170">
    <property type="entry name" value="LuxR_C_like"/>
    <property type="match status" value="1"/>
</dbReference>
<dbReference type="GO" id="GO:0000160">
    <property type="term" value="P:phosphorelay signal transduction system"/>
    <property type="evidence" value="ECO:0007669"/>
    <property type="project" value="InterPro"/>
</dbReference>
<comment type="caution">
    <text evidence="6">The sequence shown here is derived from an EMBL/GenBank/DDBJ whole genome shotgun (WGS) entry which is preliminary data.</text>
</comment>
<dbReference type="PRINTS" id="PR00038">
    <property type="entry name" value="HTHLUXR"/>
</dbReference>
<accession>A0A8J3QHV7</accession>
<feature type="modified residue" description="4-aspartylphosphate" evidence="3">
    <location>
        <position position="55"/>
    </location>
</feature>
<dbReference type="SUPFAM" id="SSF46894">
    <property type="entry name" value="C-terminal effector domain of the bipartite response regulators"/>
    <property type="match status" value="1"/>
</dbReference>
<dbReference type="SMART" id="SM00421">
    <property type="entry name" value="HTH_LUXR"/>
    <property type="match status" value="1"/>
</dbReference>
<dbReference type="EMBL" id="BONY01000121">
    <property type="protein sequence ID" value="GIH11178.1"/>
    <property type="molecule type" value="Genomic_DNA"/>
</dbReference>
<dbReference type="GO" id="GO:0003677">
    <property type="term" value="F:DNA binding"/>
    <property type="evidence" value="ECO:0007669"/>
    <property type="project" value="UniProtKB-KW"/>
</dbReference>
<feature type="domain" description="Response regulatory" evidence="5">
    <location>
        <begin position="4"/>
        <end position="116"/>
    </location>
</feature>
<dbReference type="InterPro" id="IPR011006">
    <property type="entry name" value="CheY-like_superfamily"/>
</dbReference>
<evidence type="ECO:0000313" key="6">
    <source>
        <dbReference type="EMBL" id="GIH11178.1"/>
    </source>
</evidence>
<gene>
    <name evidence="6" type="primary">gacA</name>
    <name evidence="6" type="ORF">Rhe02_92450</name>
</gene>
<dbReference type="Gene3D" id="3.40.50.2300">
    <property type="match status" value="1"/>
</dbReference>
<dbReference type="InterPro" id="IPR039420">
    <property type="entry name" value="WalR-like"/>
</dbReference>
<dbReference type="Pfam" id="PF00196">
    <property type="entry name" value="GerE"/>
    <property type="match status" value="1"/>
</dbReference>
<evidence type="ECO:0000256" key="1">
    <source>
        <dbReference type="ARBA" id="ARBA00022553"/>
    </source>
</evidence>
<evidence type="ECO:0000256" key="2">
    <source>
        <dbReference type="ARBA" id="ARBA00023125"/>
    </source>
</evidence>
<keyword evidence="7" id="KW-1185">Reference proteome</keyword>
<dbReference type="InterPro" id="IPR016032">
    <property type="entry name" value="Sig_transdc_resp-reg_C-effctor"/>
</dbReference>
<dbReference type="RefSeq" id="WP_203914891.1">
    <property type="nucleotide sequence ID" value="NZ_BONY01000121.1"/>
</dbReference>
<feature type="domain" description="HTH luxR-type" evidence="4">
    <location>
        <begin position="133"/>
        <end position="198"/>
    </location>
</feature>
<dbReference type="AlphaFoldDB" id="A0A8J3QHV7"/>
<dbReference type="InterPro" id="IPR058245">
    <property type="entry name" value="NreC/VraR/RcsB-like_REC"/>
</dbReference>
<dbReference type="PANTHER" id="PTHR43214">
    <property type="entry name" value="TWO-COMPONENT RESPONSE REGULATOR"/>
    <property type="match status" value="1"/>
</dbReference>